<evidence type="ECO:0000259" key="11">
    <source>
        <dbReference type="PROSITE" id="PS51767"/>
    </source>
</evidence>
<evidence type="ECO:0000313" key="13">
    <source>
        <dbReference type="Proteomes" id="UP000780801"/>
    </source>
</evidence>
<keyword evidence="3" id="KW-0732">Signal</keyword>
<feature type="active site" evidence="8">
    <location>
        <position position="302"/>
    </location>
</feature>
<dbReference type="PROSITE" id="PS51767">
    <property type="entry name" value="PEPTIDASE_A1"/>
    <property type="match status" value="1"/>
</dbReference>
<dbReference type="InterPro" id="IPR001461">
    <property type="entry name" value="Aspartic_peptidase_A1"/>
</dbReference>
<feature type="active site" evidence="8">
    <location>
        <position position="111"/>
    </location>
</feature>
<evidence type="ECO:0000256" key="1">
    <source>
        <dbReference type="ARBA" id="ARBA00007447"/>
    </source>
</evidence>
<dbReference type="PROSITE" id="PS00141">
    <property type="entry name" value="ASP_PROTEASE"/>
    <property type="match status" value="1"/>
</dbReference>
<evidence type="ECO:0000256" key="3">
    <source>
        <dbReference type="ARBA" id="ARBA00022729"/>
    </source>
</evidence>
<dbReference type="InterPro" id="IPR034164">
    <property type="entry name" value="Pepsin-like_dom"/>
</dbReference>
<proteinExistence type="inferred from homology"/>
<evidence type="ECO:0000256" key="9">
    <source>
        <dbReference type="PIRSR" id="PIRSR601461-2"/>
    </source>
</evidence>
<dbReference type="PRINTS" id="PR00792">
    <property type="entry name" value="PEPSIN"/>
</dbReference>
<dbReference type="Gene3D" id="2.40.70.10">
    <property type="entry name" value="Acid Proteases"/>
    <property type="match status" value="2"/>
</dbReference>
<dbReference type="AlphaFoldDB" id="A0A9P6FNV2"/>
<protein>
    <recommendedName>
        <fullName evidence="11">Peptidase A1 domain-containing protein</fullName>
    </recommendedName>
</protein>
<name>A0A9P6FNV2_9FUNG</name>
<evidence type="ECO:0000256" key="6">
    <source>
        <dbReference type="ARBA" id="ARBA00023145"/>
    </source>
</evidence>
<keyword evidence="5 10" id="KW-0378">Hydrolase</keyword>
<feature type="domain" description="Peptidase A1" evidence="11">
    <location>
        <begin position="93"/>
        <end position="412"/>
    </location>
</feature>
<evidence type="ECO:0000256" key="2">
    <source>
        <dbReference type="ARBA" id="ARBA00022670"/>
    </source>
</evidence>
<keyword evidence="6" id="KW-0865">Zymogen</keyword>
<dbReference type="PANTHER" id="PTHR47966">
    <property type="entry name" value="BETA-SITE APP-CLEAVING ENZYME, ISOFORM A-RELATED"/>
    <property type="match status" value="1"/>
</dbReference>
<dbReference type="FunFam" id="2.40.70.10:FF:000008">
    <property type="entry name" value="Cathepsin D"/>
    <property type="match status" value="1"/>
</dbReference>
<dbReference type="CDD" id="cd05471">
    <property type="entry name" value="pepsin_like"/>
    <property type="match status" value="1"/>
</dbReference>
<dbReference type="PANTHER" id="PTHR47966:SF51">
    <property type="entry name" value="BETA-SITE APP-CLEAVING ENZYME, ISOFORM A-RELATED"/>
    <property type="match status" value="1"/>
</dbReference>
<keyword evidence="13" id="KW-1185">Reference proteome</keyword>
<evidence type="ECO:0000256" key="7">
    <source>
        <dbReference type="ARBA" id="ARBA00023157"/>
    </source>
</evidence>
<sequence>MKLDTTFLACCISLGASSLMVLSTAAPTRLSAFSASALSEGEKISIPIVKHAGILARQNAKDEREVKSLLAGTNSTETGVGSVTAIDYEDILYYGWVQIGTPAQRFKMDFDTGSSDIWVPGSNCVEITCLVHRRFNPSASSTFQGNQSATWGILYGDNSTASGYLGSDIINVGGISVQQTFGLAINEVDFGESPFDGMFGLGFGSGESVAGVQTFLETAVAANAVAQSVVSIYLPAARFMVWPTQEWKVRGEYLFGAINSTLYEGNLTYVPVNTTNGWWGVQVDDVLVNGQSQGRNSTSIVDTGTSLIFLDTATASIIHSQIPGSSFDVLGQQWTVPCNLTQTTGSISFSMGGSAFQVPFQDLVYEPVNLLQGQCLSGVQGSDNGFWILGDTFINNNYCVFDYSTPPKLGFAPLKTMVNQTVDHSPF</sequence>
<organism evidence="12 13">
    <name type="scientific">Lunasporangiospora selenospora</name>
    <dbReference type="NCBI Taxonomy" id="979761"/>
    <lineage>
        <taxon>Eukaryota</taxon>
        <taxon>Fungi</taxon>
        <taxon>Fungi incertae sedis</taxon>
        <taxon>Mucoromycota</taxon>
        <taxon>Mortierellomycotina</taxon>
        <taxon>Mortierellomycetes</taxon>
        <taxon>Mortierellales</taxon>
        <taxon>Mortierellaceae</taxon>
        <taxon>Lunasporangiospora</taxon>
    </lineage>
</organism>
<evidence type="ECO:0000256" key="10">
    <source>
        <dbReference type="RuleBase" id="RU000454"/>
    </source>
</evidence>
<dbReference type="Proteomes" id="UP000780801">
    <property type="component" value="Unassembled WGS sequence"/>
</dbReference>
<comment type="caution">
    <text evidence="12">The sequence shown here is derived from an EMBL/GenBank/DDBJ whole genome shotgun (WGS) entry which is preliminary data.</text>
</comment>
<dbReference type="InterPro" id="IPR033121">
    <property type="entry name" value="PEPTIDASE_A1"/>
</dbReference>
<evidence type="ECO:0000256" key="5">
    <source>
        <dbReference type="ARBA" id="ARBA00022801"/>
    </source>
</evidence>
<accession>A0A9P6FNV2</accession>
<gene>
    <name evidence="12" type="ORF">BGW38_005436</name>
</gene>
<evidence type="ECO:0000313" key="12">
    <source>
        <dbReference type="EMBL" id="KAF9578659.1"/>
    </source>
</evidence>
<keyword evidence="7 9" id="KW-1015">Disulfide bond</keyword>
<dbReference type="InterPro" id="IPR021109">
    <property type="entry name" value="Peptidase_aspartic_dom_sf"/>
</dbReference>
<comment type="similarity">
    <text evidence="1 10">Belongs to the peptidase A1 family.</text>
</comment>
<feature type="disulfide bond" evidence="9">
    <location>
        <begin position="124"/>
        <end position="129"/>
    </location>
</feature>
<dbReference type="OrthoDB" id="15189at2759"/>
<evidence type="ECO:0000256" key="8">
    <source>
        <dbReference type="PIRSR" id="PIRSR601461-1"/>
    </source>
</evidence>
<keyword evidence="2 10" id="KW-0645">Protease</keyword>
<dbReference type="GO" id="GO:0004190">
    <property type="term" value="F:aspartic-type endopeptidase activity"/>
    <property type="evidence" value="ECO:0007669"/>
    <property type="project" value="UniProtKB-KW"/>
</dbReference>
<dbReference type="EMBL" id="JAABOA010003447">
    <property type="protein sequence ID" value="KAF9578659.1"/>
    <property type="molecule type" value="Genomic_DNA"/>
</dbReference>
<dbReference type="Pfam" id="PF00026">
    <property type="entry name" value="Asp"/>
    <property type="match status" value="1"/>
</dbReference>
<dbReference type="GO" id="GO:0006508">
    <property type="term" value="P:proteolysis"/>
    <property type="evidence" value="ECO:0007669"/>
    <property type="project" value="UniProtKB-KW"/>
</dbReference>
<keyword evidence="4 10" id="KW-0064">Aspartyl protease</keyword>
<reference evidence="12" key="1">
    <citation type="journal article" date="2020" name="Fungal Divers.">
        <title>Resolving the Mortierellaceae phylogeny through synthesis of multi-gene phylogenetics and phylogenomics.</title>
        <authorList>
            <person name="Vandepol N."/>
            <person name="Liber J."/>
            <person name="Desiro A."/>
            <person name="Na H."/>
            <person name="Kennedy M."/>
            <person name="Barry K."/>
            <person name="Grigoriev I.V."/>
            <person name="Miller A.N."/>
            <person name="O'Donnell K."/>
            <person name="Stajich J.E."/>
            <person name="Bonito G."/>
        </authorList>
    </citation>
    <scope>NUCLEOTIDE SEQUENCE</scope>
    <source>
        <strain evidence="12">KOD1015</strain>
    </source>
</reference>
<dbReference type="InterPro" id="IPR001969">
    <property type="entry name" value="Aspartic_peptidase_AS"/>
</dbReference>
<dbReference type="SUPFAM" id="SSF50630">
    <property type="entry name" value="Acid proteases"/>
    <property type="match status" value="1"/>
</dbReference>
<evidence type="ECO:0000256" key="4">
    <source>
        <dbReference type="ARBA" id="ARBA00022750"/>
    </source>
</evidence>